<dbReference type="HOGENOM" id="CLU_1057765_0_0_1"/>
<organism evidence="1 2">
    <name type="scientific">Dacryopinax primogenitus (strain DJM 731)</name>
    <name type="common">Brown rot fungus</name>
    <dbReference type="NCBI Taxonomy" id="1858805"/>
    <lineage>
        <taxon>Eukaryota</taxon>
        <taxon>Fungi</taxon>
        <taxon>Dikarya</taxon>
        <taxon>Basidiomycota</taxon>
        <taxon>Agaricomycotina</taxon>
        <taxon>Dacrymycetes</taxon>
        <taxon>Dacrymycetales</taxon>
        <taxon>Dacrymycetaceae</taxon>
        <taxon>Dacryopinax</taxon>
    </lineage>
</organism>
<dbReference type="RefSeq" id="XP_040631288.1">
    <property type="nucleotide sequence ID" value="XM_040771037.1"/>
</dbReference>
<keyword evidence="2" id="KW-1185">Reference proteome</keyword>
<name>M5G6R4_DACPD</name>
<sequence length="263" mass="30068">MSQHAQPDFEIKDTEWHWDKDHWDLCKTVREGPDGIIVLNCIPAPPPKNDIEMGQDLSQQIMYALQWKDEELEEEVVDLLDGAQGYSCPWRDQGGEEAASIFQFLWRKPHSTLMTPWAAQTESSTWTMSQDIQKFDSPIKCIQCYWGKTGVICTLYTYTGTLAKWHSKLVQNLLCLFLIVHISEEGMDPSMHDSVHTAAITFAFKHLPVNVVDLCYLCLNLYKDVGPTFRQGGSTSPISLDDDGWALKEAMQARVEMMKKEYV</sequence>
<dbReference type="Proteomes" id="UP000030653">
    <property type="component" value="Unassembled WGS sequence"/>
</dbReference>
<evidence type="ECO:0000313" key="2">
    <source>
        <dbReference type="Proteomes" id="UP000030653"/>
    </source>
</evidence>
<dbReference type="EMBL" id="JH795858">
    <property type="protein sequence ID" value="EJU04394.1"/>
    <property type="molecule type" value="Genomic_DNA"/>
</dbReference>
<evidence type="ECO:0000313" key="1">
    <source>
        <dbReference type="EMBL" id="EJU04394.1"/>
    </source>
</evidence>
<dbReference type="AlphaFoldDB" id="M5G6R4"/>
<gene>
    <name evidence="1" type="ORF">DACRYDRAFT_14482</name>
</gene>
<accession>M5G6R4</accession>
<proteinExistence type="predicted"/>
<protein>
    <submittedName>
        <fullName evidence="1">Uncharacterized protein</fullName>
    </submittedName>
</protein>
<reference evidence="1 2" key="1">
    <citation type="journal article" date="2012" name="Science">
        <title>The Paleozoic origin of enzymatic lignin decomposition reconstructed from 31 fungal genomes.</title>
        <authorList>
            <person name="Floudas D."/>
            <person name="Binder M."/>
            <person name="Riley R."/>
            <person name="Barry K."/>
            <person name="Blanchette R.A."/>
            <person name="Henrissat B."/>
            <person name="Martinez A.T."/>
            <person name="Otillar R."/>
            <person name="Spatafora J.W."/>
            <person name="Yadav J.S."/>
            <person name="Aerts A."/>
            <person name="Benoit I."/>
            <person name="Boyd A."/>
            <person name="Carlson A."/>
            <person name="Copeland A."/>
            <person name="Coutinho P.M."/>
            <person name="de Vries R.P."/>
            <person name="Ferreira P."/>
            <person name="Findley K."/>
            <person name="Foster B."/>
            <person name="Gaskell J."/>
            <person name="Glotzer D."/>
            <person name="Gorecki P."/>
            <person name="Heitman J."/>
            <person name="Hesse C."/>
            <person name="Hori C."/>
            <person name="Igarashi K."/>
            <person name="Jurgens J.A."/>
            <person name="Kallen N."/>
            <person name="Kersten P."/>
            <person name="Kohler A."/>
            <person name="Kuees U."/>
            <person name="Kumar T.K.A."/>
            <person name="Kuo A."/>
            <person name="LaButti K."/>
            <person name="Larrondo L.F."/>
            <person name="Lindquist E."/>
            <person name="Ling A."/>
            <person name="Lombard V."/>
            <person name="Lucas S."/>
            <person name="Lundell T."/>
            <person name="Martin R."/>
            <person name="McLaughlin D.J."/>
            <person name="Morgenstern I."/>
            <person name="Morin E."/>
            <person name="Murat C."/>
            <person name="Nagy L.G."/>
            <person name="Nolan M."/>
            <person name="Ohm R.A."/>
            <person name="Patyshakuliyeva A."/>
            <person name="Rokas A."/>
            <person name="Ruiz-Duenas F.J."/>
            <person name="Sabat G."/>
            <person name="Salamov A."/>
            <person name="Samejima M."/>
            <person name="Schmutz J."/>
            <person name="Slot J.C."/>
            <person name="St John F."/>
            <person name="Stenlid J."/>
            <person name="Sun H."/>
            <person name="Sun S."/>
            <person name="Syed K."/>
            <person name="Tsang A."/>
            <person name="Wiebenga A."/>
            <person name="Young D."/>
            <person name="Pisabarro A."/>
            <person name="Eastwood D.C."/>
            <person name="Martin F."/>
            <person name="Cullen D."/>
            <person name="Grigoriev I.V."/>
            <person name="Hibbett D.S."/>
        </authorList>
    </citation>
    <scope>NUCLEOTIDE SEQUENCE [LARGE SCALE GENOMIC DNA]</scope>
    <source>
        <strain evidence="1 2">DJM-731 SS1</strain>
    </source>
</reference>
<dbReference type="GeneID" id="63686099"/>